<dbReference type="OrthoDB" id="9995306at2759"/>
<comment type="similarity">
    <text evidence="2">Belongs to the ELP6 family.</text>
</comment>
<accession>A0A0M8MTR3</accession>
<dbReference type="InterPro" id="IPR027417">
    <property type="entry name" value="P-loop_NTPase"/>
</dbReference>
<evidence type="ECO:0000256" key="2">
    <source>
        <dbReference type="ARBA" id="ARBA00008837"/>
    </source>
</evidence>
<reference evidence="3 4" key="1">
    <citation type="submission" date="2015-07" db="EMBL/GenBank/DDBJ databases">
        <title>The genome of the fungus Escovopsis weberi, a specialized disease agent of ant agriculture.</title>
        <authorList>
            <person name="de Man T.J."/>
            <person name="Stajich J.E."/>
            <person name="Kubicek C.P."/>
            <person name="Chenthamara K."/>
            <person name="Atanasova L."/>
            <person name="Druzhinina I.S."/>
            <person name="Birnbaum S."/>
            <person name="Barribeau S.M."/>
            <person name="Teiling C."/>
            <person name="Suen G."/>
            <person name="Currie C."/>
            <person name="Gerardo N.M."/>
        </authorList>
    </citation>
    <scope>NUCLEOTIDE SEQUENCE [LARGE SCALE GENOMIC DNA]</scope>
</reference>
<evidence type="ECO:0000313" key="3">
    <source>
        <dbReference type="EMBL" id="KOS18308.1"/>
    </source>
</evidence>
<comment type="caution">
    <text evidence="3">The sequence shown here is derived from an EMBL/GenBank/DDBJ whole genome shotgun (WGS) entry which is preliminary data.</text>
</comment>
<evidence type="ECO:0000313" key="4">
    <source>
        <dbReference type="Proteomes" id="UP000053831"/>
    </source>
</evidence>
<dbReference type="PANTHER" id="PTHR16184">
    <property type="entry name" value="ELONGATOR COMPLEX PROTEIN 6"/>
    <property type="match status" value="1"/>
</dbReference>
<sequence>MARIPPLLQPYLGLRDEGALVLLTGVQGAGTNWLGLDLDSLARLGRVSFVDGLTGLYTAGAPSRSAAIELGKRTLRSDAPDDVRREIGLAVGELRTRTKVLILDGLDEWLAMSGDEVTTMAVEGVLLSLRELVHTTVLALAADYPLVHGQATELERSHAALVLAQAHAADAVLGLRMLDTGVARDVSGVMRISERDGGGGREYLYHVGGDGGVRVFERGEVRAR</sequence>
<proteinExistence type="inferred from homology"/>
<name>A0A0M8MTR3_ESCWE</name>
<comment type="pathway">
    <text evidence="1">tRNA modification; 5-methoxycarbonylmethyl-2-thiouridine-tRNA biosynthesis.</text>
</comment>
<dbReference type="InterPro" id="IPR018627">
    <property type="entry name" value="ELP6"/>
</dbReference>
<keyword evidence="4" id="KW-1185">Reference proteome</keyword>
<organism evidence="3 4">
    <name type="scientific">Escovopsis weberi</name>
    <dbReference type="NCBI Taxonomy" id="150374"/>
    <lineage>
        <taxon>Eukaryota</taxon>
        <taxon>Fungi</taxon>
        <taxon>Dikarya</taxon>
        <taxon>Ascomycota</taxon>
        <taxon>Pezizomycotina</taxon>
        <taxon>Sordariomycetes</taxon>
        <taxon>Hypocreomycetidae</taxon>
        <taxon>Hypocreales</taxon>
        <taxon>Hypocreaceae</taxon>
        <taxon>Escovopsis</taxon>
    </lineage>
</organism>
<dbReference type="Proteomes" id="UP000053831">
    <property type="component" value="Unassembled WGS sequence"/>
</dbReference>
<dbReference type="AlphaFoldDB" id="A0A0M8MTR3"/>
<dbReference type="PANTHER" id="PTHR16184:SF6">
    <property type="entry name" value="ELONGATOR COMPLEX PROTEIN 6"/>
    <property type="match status" value="1"/>
</dbReference>
<protein>
    <submittedName>
        <fullName evidence="3">Uncharacterized protein</fullName>
    </submittedName>
</protein>
<dbReference type="GO" id="GO:0002098">
    <property type="term" value="P:tRNA wobble uridine modification"/>
    <property type="evidence" value="ECO:0007669"/>
    <property type="project" value="InterPro"/>
</dbReference>
<dbReference type="Gene3D" id="3.40.50.300">
    <property type="entry name" value="P-loop containing nucleotide triphosphate hydrolases"/>
    <property type="match status" value="1"/>
</dbReference>
<gene>
    <name evidence="3" type="ORF">ESCO_003237</name>
</gene>
<dbReference type="STRING" id="150374.A0A0M8MTR3"/>
<evidence type="ECO:0000256" key="1">
    <source>
        <dbReference type="ARBA" id="ARBA00005043"/>
    </source>
</evidence>
<dbReference type="GO" id="GO:0033588">
    <property type="term" value="C:elongator holoenzyme complex"/>
    <property type="evidence" value="ECO:0007669"/>
    <property type="project" value="InterPro"/>
</dbReference>
<dbReference type="EMBL" id="LGSR01000022">
    <property type="protein sequence ID" value="KOS18308.1"/>
    <property type="molecule type" value="Genomic_DNA"/>
</dbReference>